<dbReference type="Pfam" id="PF00023">
    <property type="entry name" value="Ank"/>
    <property type="match status" value="2"/>
</dbReference>
<evidence type="ECO:0000256" key="1">
    <source>
        <dbReference type="ARBA" id="ARBA00022737"/>
    </source>
</evidence>
<dbReference type="Gene3D" id="1.25.40.20">
    <property type="entry name" value="Ankyrin repeat-containing domain"/>
    <property type="match status" value="8"/>
</dbReference>
<dbReference type="PROSITE" id="PS50297">
    <property type="entry name" value="ANK_REP_REGION"/>
    <property type="match status" value="11"/>
</dbReference>
<dbReference type="InterPro" id="IPR036770">
    <property type="entry name" value="Ankyrin_rpt-contain_sf"/>
</dbReference>
<evidence type="ECO:0000256" key="2">
    <source>
        <dbReference type="ARBA" id="ARBA00023043"/>
    </source>
</evidence>
<dbReference type="InterPro" id="IPR002110">
    <property type="entry name" value="Ankyrin_rpt"/>
</dbReference>
<feature type="transmembrane region" description="Helical" evidence="5">
    <location>
        <begin position="59"/>
        <end position="86"/>
    </location>
</feature>
<dbReference type="AlphaFoldDB" id="A0A2W1BEE7"/>
<dbReference type="Pfam" id="PF12796">
    <property type="entry name" value="Ank_2"/>
    <property type="match status" value="4"/>
</dbReference>
<evidence type="ECO:0000313" key="8">
    <source>
        <dbReference type="Proteomes" id="UP000249218"/>
    </source>
</evidence>
<feature type="compositionally biased region" description="Pro residues" evidence="4">
    <location>
        <begin position="1069"/>
        <end position="1080"/>
    </location>
</feature>
<feature type="repeat" description="ANK" evidence="3">
    <location>
        <begin position="406"/>
        <end position="438"/>
    </location>
</feature>
<dbReference type="SMART" id="SM00454">
    <property type="entry name" value="SAM"/>
    <property type="match status" value="1"/>
</dbReference>
<dbReference type="InterPro" id="IPR013761">
    <property type="entry name" value="SAM/pointed_sf"/>
</dbReference>
<feature type="repeat" description="ANK" evidence="3">
    <location>
        <begin position="439"/>
        <end position="471"/>
    </location>
</feature>
<dbReference type="PROSITE" id="PS50088">
    <property type="entry name" value="ANK_REPEAT"/>
    <property type="match status" value="12"/>
</dbReference>
<dbReference type="Gene3D" id="1.10.150.50">
    <property type="entry name" value="Transcription Factor, Ets-1"/>
    <property type="match status" value="1"/>
</dbReference>
<feature type="repeat" description="ANK" evidence="3">
    <location>
        <begin position="238"/>
        <end position="270"/>
    </location>
</feature>
<feature type="compositionally biased region" description="Pro residues" evidence="4">
    <location>
        <begin position="1035"/>
        <end position="1046"/>
    </location>
</feature>
<dbReference type="Proteomes" id="UP000249218">
    <property type="component" value="Unassembled WGS sequence"/>
</dbReference>
<dbReference type="SUPFAM" id="SSF47769">
    <property type="entry name" value="SAM/Pointed domain"/>
    <property type="match status" value="1"/>
</dbReference>
<feature type="repeat" description="ANK" evidence="3">
    <location>
        <begin position="770"/>
        <end position="802"/>
    </location>
</feature>
<keyword evidence="2 3" id="KW-0040">ANK repeat</keyword>
<dbReference type="Pfam" id="PF07647">
    <property type="entry name" value="SAM_2"/>
    <property type="match status" value="1"/>
</dbReference>
<dbReference type="Pfam" id="PF13637">
    <property type="entry name" value="Ank_4"/>
    <property type="match status" value="1"/>
</dbReference>
<gene>
    <name evidence="7" type="primary">HaOG213692</name>
    <name evidence="7" type="ORF">B5X24_HaOG213692</name>
</gene>
<dbReference type="InterPro" id="IPR001660">
    <property type="entry name" value="SAM"/>
</dbReference>
<evidence type="ECO:0000256" key="3">
    <source>
        <dbReference type="PROSITE-ProRule" id="PRU00023"/>
    </source>
</evidence>
<evidence type="ECO:0000256" key="4">
    <source>
        <dbReference type="SAM" id="MobiDB-lite"/>
    </source>
</evidence>
<evidence type="ECO:0000259" key="6">
    <source>
        <dbReference type="PROSITE" id="PS50105"/>
    </source>
</evidence>
<reference evidence="7 8" key="1">
    <citation type="journal article" date="2017" name="BMC Biol.">
        <title>Genomic innovations, transcriptional plasticity and gene loss underlying the evolution and divergence of two highly polyphagous and invasive Helicoverpa pest species.</title>
        <authorList>
            <person name="Pearce S.L."/>
            <person name="Clarke D.F."/>
            <person name="East P.D."/>
            <person name="Elfekih S."/>
            <person name="Gordon K.H."/>
            <person name="Jermiin L.S."/>
            <person name="McGaughran A."/>
            <person name="Oakeshott J.G."/>
            <person name="Papanikolaou A."/>
            <person name="Perera O.P."/>
            <person name="Rane R.V."/>
            <person name="Richards S."/>
            <person name="Tay W.T."/>
            <person name="Walsh T.K."/>
            <person name="Anderson A."/>
            <person name="Anderson C.J."/>
            <person name="Asgari S."/>
            <person name="Board P.G."/>
            <person name="Bretschneider A."/>
            <person name="Campbell P.M."/>
            <person name="Chertemps T."/>
            <person name="Christeller J.T."/>
            <person name="Coppin C.W."/>
            <person name="Downes S.J."/>
            <person name="Duan G."/>
            <person name="Farnsworth C.A."/>
            <person name="Good R.T."/>
            <person name="Han L.B."/>
            <person name="Han Y.C."/>
            <person name="Hatje K."/>
            <person name="Horne I."/>
            <person name="Huang Y.P."/>
            <person name="Hughes D.S."/>
            <person name="Jacquin-Joly E."/>
            <person name="James W."/>
            <person name="Jhangiani S."/>
            <person name="Kollmar M."/>
            <person name="Kuwar S.S."/>
            <person name="Li S."/>
            <person name="Liu N.Y."/>
            <person name="Maibeche M.T."/>
            <person name="Miller J.R."/>
            <person name="Montagne N."/>
            <person name="Perry T."/>
            <person name="Qu J."/>
            <person name="Song S.V."/>
            <person name="Sutton G.G."/>
            <person name="Vogel H."/>
            <person name="Walenz B.P."/>
            <person name="Xu W."/>
            <person name="Zhang H.J."/>
            <person name="Zou Z."/>
            <person name="Batterham P."/>
            <person name="Edwards O.R."/>
            <person name="Feyereisen R."/>
            <person name="Gibbs R.A."/>
            <person name="Heckel D.G."/>
            <person name="McGrath A."/>
            <person name="Robin C."/>
            <person name="Scherer S.E."/>
            <person name="Worley K.C."/>
            <person name="Wu Y.D."/>
        </authorList>
    </citation>
    <scope>NUCLEOTIDE SEQUENCE [LARGE SCALE GENOMIC DNA]</scope>
    <source>
        <strain evidence="7">Harm_GR_Male_#8</strain>
        <tissue evidence="7">Whole organism</tissue>
    </source>
</reference>
<accession>A0A2W1BEE7</accession>
<dbReference type="OrthoDB" id="5314041at2759"/>
<feature type="repeat" description="ANK" evidence="3">
    <location>
        <begin position="922"/>
        <end position="954"/>
    </location>
</feature>
<name>A0A2W1BEE7_HELAM</name>
<feature type="domain" description="SAM" evidence="6">
    <location>
        <begin position="1122"/>
        <end position="1185"/>
    </location>
</feature>
<dbReference type="PRINTS" id="PR01415">
    <property type="entry name" value="ANKYRIN"/>
</dbReference>
<organism evidence="7 8">
    <name type="scientific">Helicoverpa armigera</name>
    <name type="common">Cotton bollworm</name>
    <name type="synonym">Heliothis armigera</name>
    <dbReference type="NCBI Taxonomy" id="29058"/>
    <lineage>
        <taxon>Eukaryota</taxon>
        <taxon>Metazoa</taxon>
        <taxon>Ecdysozoa</taxon>
        <taxon>Arthropoda</taxon>
        <taxon>Hexapoda</taxon>
        <taxon>Insecta</taxon>
        <taxon>Pterygota</taxon>
        <taxon>Neoptera</taxon>
        <taxon>Endopterygota</taxon>
        <taxon>Lepidoptera</taxon>
        <taxon>Glossata</taxon>
        <taxon>Ditrysia</taxon>
        <taxon>Noctuoidea</taxon>
        <taxon>Noctuidae</taxon>
        <taxon>Heliothinae</taxon>
        <taxon>Helicoverpa</taxon>
    </lineage>
</organism>
<dbReference type="SUPFAM" id="SSF48403">
    <property type="entry name" value="Ankyrin repeat"/>
    <property type="match status" value="3"/>
</dbReference>
<feature type="compositionally biased region" description="Low complexity" evidence="4">
    <location>
        <begin position="515"/>
        <end position="535"/>
    </location>
</feature>
<dbReference type="FunFam" id="1.25.40.20:FF:000009">
    <property type="entry name" value="Poly [ADP-ribose] polymerase"/>
    <property type="match status" value="1"/>
</dbReference>
<keyword evidence="8" id="KW-1185">Reference proteome</keyword>
<feature type="repeat" description="ANK" evidence="3">
    <location>
        <begin position="658"/>
        <end position="690"/>
    </location>
</feature>
<feature type="region of interest" description="Disordered" evidence="4">
    <location>
        <begin position="515"/>
        <end position="536"/>
    </location>
</feature>
<dbReference type="PROSITE" id="PS50105">
    <property type="entry name" value="SAM_DOMAIN"/>
    <property type="match status" value="1"/>
</dbReference>
<dbReference type="SMART" id="SM00248">
    <property type="entry name" value="ANK"/>
    <property type="match status" value="16"/>
</dbReference>
<keyword evidence="5" id="KW-1133">Transmembrane helix</keyword>
<feature type="non-terminal residue" evidence="7">
    <location>
        <position position="1221"/>
    </location>
</feature>
<feature type="repeat" description="ANK" evidence="3">
    <location>
        <begin position="553"/>
        <end position="588"/>
    </location>
</feature>
<dbReference type="PANTHER" id="PTHR24198">
    <property type="entry name" value="ANKYRIN REPEAT AND PROTEIN KINASE DOMAIN-CONTAINING PROTEIN"/>
    <property type="match status" value="1"/>
</dbReference>
<proteinExistence type="predicted"/>
<keyword evidence="5" id="KW-0472">Membrane</keyword>
<feature type="repeat" description="ANK" evidence="3">
    <location>
        <begin position="373"/>
        <end position="405"/>
    </location>
</feature>
<keyword evidence="1" id="KW-0677">Repeat</keyword>
<dbReference type="Pfam" id="PF13857">
    <property type="entry name" value="Ank_5"/>
    <property type="match status" value="2"/>
</dbReference>
<feature type="repeat" description="ANK" evidence="3">
    <location>
        <begin position="955"/>
        <end position="987"/>
    </location>
</feature>
<feature type="repeat" description="ANK" evidence="3">
    <location>
        <begin position="889"/>
        <end position="921"/>
    </location>
</feature>
<feature type="repeat" description="ANK" evidence="3">
    <location>
        <begin position="822"/>
        <end position="854"/>
    </location>
</feature>
<dbReference type="EMBL" id="KZ150347">
    <property type="protein sequence ID" value="PZC71276.1"/>
    <property type="molecule type" value="Genomic_DNA"/>
</dbReference>
<evidence type="ECO:0000256" key="5">
    <source>
        <dbReference type="SAM" id="Phobius"/>
    </source>
</evidence>
<sequence length="1221" mass="129942">MSSRRSILGSALDALPPPTDPLRELFEACKTGDAVRVKKLITPQTVNARDTAGRKSTPLHFAAVNLCFVSIFICLFLMCYALSVFLCSFTKGYGRREVVEILIAAGAALQARDDGGLQPLHNACSFGHADVVRALLSAGAAPAARDNWGYTEKPKIDLSGVHLERPMSSTLLQHGADPNIRNTEGKTPLDLADSATRPVLTGEYCAADVLEAARSGADDRLASLLTPLNVNVHASDGRRSTPLHLAAGYNRARAVRLLLQRGADVHAKDKGTLVPLHNACLYGLFSRPWSFPVILPKQYNFLHRALLQHGADPNIRNTEGKTPLDLADSATRPVLTGEYCAADVLEAARSGADDRLASLLTPLNVNVHASDGRRSTPLHLAAGYNRARAVRLLLQRGADVHAKDKGGLVPLHNACSYGHYEVTELLVRAGADVNATDLWAFTPLHEAASKARLEVCSLLLSEGADPTLLNCHGKCALDVAPTRELQERLAFEYRGHCLLEACRLAEPARVKKQLSAVSGHQHQSSQASTSGSTPSLPGECSVEALVNFQHIATGDRPLHCAANSVYPKRKQVCSLLLSEGADPTLLNCHGKCALDVAPTRELQERLAFEYRGHCLLEACRLAEPARVKKQLSAVSGHQHQVMEMLIRKGARVNEKNKDGQTPLHVATEHAHLDAMDLLLRHGAKVNACDGRGSSALAVAARRDSAAACRLLLACGADTTPDALYPQPDDACANAAALRLLEAARTGDVENARSILDARPRLVNCRDVDGRHSTPLHFAAGYNRLPLAQLLLQRGADVHAKDKGGLVPLHNACSYGHYELTELGLVPLHNACSYGHYELTELLVSAGAGVNAADLWRFTPLHEAAAKGKADIVRKLITPQNVNCRDSHGRNSTPLHLAAGYNNLEVAEALLEAGAAVSARDKGGLVPLHNAASYGHVELAALLLRAGTPPNAADRWGFTPLHEAAHKARTQLCALLLAHGADPYLKNQEGQTALDLAGAEDVRSLLQDAMTSAAGEVAAPAPLPPPLPGGGGGRPRAPPAAPAPAPPSRAHAEWGYSASSAAAGEVTAPAPLPPPLPPPHHPVLMPSGDTVPLALPVVPSNYWAEGSRGSLEDAAGRPASALSTSESLQTFLSSIGLEQLTTVLEREQITVDILSEMSHEDLRAVGVAAYGHRHRLLKAARHSLQAASEWYGGTTLVEVAPPTEGECADSEYTIVEREMQAS</sequence>
<keyword evidence="5" id="KW-0812">Transmembrane</keyword>
<protein>
    <recommendedName>
        <fullName evidence="6">SAM domain-containing protein</fullName>
    </recommendedName>
</protein>
<feature type="repeat" description="ANK" evidence="3">
    <location>
        <begin position="115"/>
        <end position="147"/>
    </location>
</feature>
<feature type="region of interest" description="Disordered" evidence="4">
    <location>
        <begin position="1015"/>
        <end position="1086"/>
    </location>
</feature>
<dbReference type="PANTHER" id="PTHR24198:SF165">
    <property type="entry name" value="ANKYRIN REPEAT-CONTAINING PROTEIN-RELATED"/>
    <property type="match status" value="1"/>
</dbReference>
<evidence type="ECO:0000313" key="7">
    <source>
        <dbReference type="EMBL" id="PZC71276.1"/>
    </source>
</evidence>